<comment type="similarity">
    <text evidence="1 6">Belongs to the peptidase S14 family.</text>
</comment>
<evidence type="ECO:0000256" key="5">
    <source>
        <dbReference type="ARBA" id="ARBA00022825"/>
    </source>
</evidence>
<evidence type="ECO:0000256" key="6">
    <source>
        <dbReference type="RuleBase" id="RU003567"/>
    </source>
</evidence>
<evidence type="ECO:0000256" key="7">
    <source>
        <dbReference type="SAM" id="MobiDB-lite"/>
    </source>
</evidence>
<evidence type="ECO:0000256" key="3">
    <source>
        <dbReference type="ARBA" id="ARBA00022670"/>
    </source>
</evidence>
<sequence length="432" mass="45578">MTTSPAPKQWFHIGPPVLAVAEPQSPAEEPKPATTADVYLFDEIGGWWGATAEDFVKEVAGLDVDRIVLHLNSPGGAAKEGVAIANVLRAHRAHVEVRVDGWAASAASVIAMAGNEIVMGVGSQMMIHDAWGFAQGDASEMRKAADMLDSTSDSLAAAYAARTGIPAAEWRAVMKAESWYTAEEAVQAGLADRAAAADETGTASDRHITPGARSSSSWDLWDSLASVDRFDTRRFAYAGRAAAPPPRIPARPAPAASTQSTPPGAAPNTRGAGMDPAKIREALGLTADASDDEVKAALTSAGLTAASTAPAPDTEPVAKPKPGNAPGTMTVDVSAWQDREDRLKRLEAQEGKRRIAERDQILNQAVIDGKFAPARKEHWARLWDADPEGTREVVAGLTKNVVAVSEIGSAGDDSEFDDEFARFFSPTYTKGS</sequence>
<dbReference type="EMBL" id="JBHTMK010000016">
    <property type="protein sequence ID" value="MFD1366188.1"/>
    <property type="molecule type" value="Genomic_DNA"/>
</dbReference>
<dbReference type="InterPro" id="IPR029045">
    <property type="entry name" value="ClpP/crotonase-like_dom_sf"/>
</dbReference>
<dbReference type="PANTHER" id="PTHR10381">
    <property type="entry name" value="ATP-DEPENDENT CLP PROTEASE PROTEOLYTIC SUBUNIT"/>
    <property type="match status" value="1"/>
</dbReference>
<feature type="region of interest" description="Disordered" evidence="7">
    <location>
        <begin position="241"/>
        <end position="274"/>
    </location>
</feature>
<evidence type="ECO:0000313" key="8">
    <source>
        <dbReference type="EMBL" id="MFD1366188.1"/>
    </source>
</evidence>
<name>A0ABW4A6Q3_9ACTN</name>
<dbReference type="GO" id="GO:0006508">
    <property type="term" value="P:proteolysis"/>
    <property type="evidence" value="ECO:0007669"/>
    <property type="project" value="UniProtKB-KW"/>
</dbReference>
<feature type="compositionally biased region" description="Low complexity" evidence="7">
    <location>
        <begin position="253"/>
        <end position="267"/>
    </location>
</feature>
<dbReference type="Pfam" id="PF00574">
    <property type="entry name" value="CLP_protease"/>
    <property type="match status" value="1"/>
</dbReference>
<evidence type="ECO:0000313" key="9">
    <source>
        <dbReference type="Proteomes" id="UP001597183"/>
    </source>
</evidence>
<dbReference type="Pfam" id="PF10123">
    <property type="entry name" value="Mu-like_Pro"/>
    <property type="match status" value="1"/>
</dbReference>
<keyword evidence="3 8" id="KW-0645">Protease</keyword>
<keyword evidence="5" id="KW-0720">Serine protease</keyword>
<dbReference type="RefSeq" id="WP_317786530.1">
    <property type="nucleotide sequence ID" value="NZ_AP028461.1"/>
</dbReference>
<keyword evidence="9" id="KW-1185">Reference proteome</keyword>
<organism evidence="8 9">
    <name type="scientific">Actinoplanes sichuanensis</name>
    <dbReference type="NCBI Taxonomy" id="512349"/>
    <lineage>
        <taxon>Bacteria</taxon>
        <taxon>Bacillati</taxon>
        <taxon>Actinomycetota</taxon>
        <taxon>Actinomycetes</taxon>
        <taxon>Micromonosporales</taxon>
        <taxon>Micromonosporaceae</taxon>
        <taxon>Actinoplanes</taxon>
    </lineage>
</organism>
<proteinExistence type="inferred from homology"/>
<dbReference type="GO" id="GO:0008233">
    <property type="term" value="F:peptidase activity"/>
    <property type="evidence" value="ECO:0007669"/>
    <property type="project" value="UniProtKB-KW"/>
</dbReference>
<comment type="caution">
    <text evidence="8">The sequence shown here is derived from an EMBL/GenBank/DDBJ whole genome shotgun (WGS) entry which is preliminary data.</text>
</comment>
<evidence type="ECO:0000256" key="2">
    <source>
        <dbReference type="ARBA" id="ARBA00022490"/>
    </source>
</evidence>
<evidence type="ECO:0000256" key="1">
    <source>
        <dbReference type="ARBA" id="ARBA00007039"/>
    </source>
</evidence>
<dbReference type="PANTHER" id="PTHR10381:SF70">
    <property type="entry name" value="ATP-DEPENDENT CLP PROTEASE PROTEOLYTIC SUBUNIT"/>
    <property type="match status" value="1"/>
</dbReference>
<dbReference type="InterPro" id="IPR001907">
    <property type="entry name" value="ClpP"/>
</dbReference>
<feature type="region of interest" description="Disordered" evidence="7">
    <location>
        <begin position="197"/>
        <end position="217"/>
    </location>
</feature>
<protein>
    <recommendedName>
        <fullName evidence="6">ATP-dependent Clp protease proteolytic subunit</fullName>
    </recommendedName>
</protein>
<feature type="compositionally biased region" description="Pro residues" evidence="7">
    <location>
        <begin position="243"/>
        <end position="252"/>
    </location>
</feature>
<dbReference type="PRINTS" id="PR00127">
    <property type="entry name" value="CLPPROTEASEP"/>
</dbReference>
<feature type="region of interest" description="Disordered" evidence="7">
    <location>
        <begin position="304"/>
        <end position="331"/>
    </location>
</feature>
<reference evidence="9" key="1">
    <citation type="journal article" date="2019" name="Int. J. Syst. Evol. Microbiol.">
        <title>The Global Catalogue of Microorganisms (GCM) 10K type strain sequencing project: providing services to taxonomists for standard genome sequencing and annotation.</title>
        <authorList>
            <consortium name="The Broad Institute Genomics Platform"/>
            <consortium name="The Broad Institute Genome Sequencing Center for Infectious Disease"/>
            <person name="Wu L."/>
            <person name="Ma J."/>
        </authorList>
    </citation>
    <scope>NUCLEOTIDE SEQUENCE [LARGE SCALE GENOMIC DNA]</scope>
    <source>
        <strain evidence="9">CCM 7526</strain>
    </source>
</reference>
<gene>
    <name evidence="8" type="ORF">ACFQ5G_12610</name>
</gene>
<dbReference type="Gene3D" id="3.90.226.10">
    <property type="entry name" value="2-enoyl-CoA Hydratase, Chain A, domain 1"/>
    <property type="match status" value="1"/>
</dbReference>
<keyword evidence="4 8" id="KW-0378">Hydrolase</keyword>
<dbReference type="CDD" id="cd07016">
    <property type="entry name" value="S14_ClpP_1"/>
    <property type="match status" value="1"/>
</dbReference>
<dbReference type="InterPro" id="IPR012106">
    <property type="entry name" value="Phage_Mu_Gp1"/>
</dbReference>
<accession>A0ABW4A6Q3</accession>
<keyword evidence="2" id="KW-0963">Cytoplasm</keyword>
<evidence type="ECO:0000256" key="4">
    <source>
        <dbReference type="ARBA" id="ARBA00022801"/>
    </source>
</evidence>
<dbReference type="NCBIfam" id="NF045542">
    <property type="entry name" value="Clp_rel_HeadMat"/>
    <property type="match status" value="1"/>
</dbReference>
<dbReference type="InterPro" id="IPR023562">
    <property type="entry name" value="ClpP/TepA"/>
</dbReference>
<dbReference type="Proteomes" id="UP001597183">
    <property type="component" value="Unassembled WGS sequence"/>
</dbReference>
<dbReference type="SUPFAM" id="SSF52096">
    <property type="entry name" value="ClpP/crotonase"/>
    <property type="match status" value="1"/>
</dbReference>